<name>A0A099FFR5_9RHOB</name>
<keyword evidence="2" id="KW-1185">Reference proteome</keyword>
<dbReference type="RefSeq" id="WP_036716830.1">
    <property type="nucleotide sequence ID" value="NZ_JRKS01000005.1"/>
</dbReference>
<protein>
    <submittedName>
        <fullName evidence="1">Uncharacterized protein</fullName>
    </submittedName>
</protein>
<reference evidence="1 2" key="1">
    <citation type="submission" date="2014-09" db="EMBL/GenBank/DDBJ databases">
        <authorList>
            <person name="McGinnis J.M."/>
            <person name="Wolfgang W.J."/>
        </authorList>
    </citation>
    <scope>NUCLEOTIDE SEQUENCE [LARGE SCALE GENOMIC DNA]</scope>
    <source>
        <strain evidence="1 2">HAMBI 3106</strain>
    </source>
</reference>
<dbReference type="AlphaFoldDB" id="A0A099FFR5"/>
<reference evidence="1 2" key="2">
    <citation type="submission" date="2014-10" db="EMBL/GenBank/DDBJ databases">
        <title>Paracoccus sanguinis sp. nov., isolated from clinical specimens of New York State patients.</title>
        <authorList>
            <person name="Mingle L.A."/>
            <person name="Cole J.A."/>
            <person name="Lapierre P."/>
            <person name="Musser K.A."/>
        </authorList>
    </citation>
    <scope>NUCLEOTIDE SEQUENCE [LARGE SCALE GENOMIC DNA]</scope>
    <source>
        <strain evidence="1 2">HAMBI 3106</strain>
    </source>
</reference>
<dbReference type="EMBL" id="JRKS01000005">
    <property type="protein sequence ID" value="KGJ09023.1"/>
    <property type="molecule type" value="Genomic_DNA"/>
</dbReference>
<evidence type="ECO:0000313" key="2">
    <source>
        <dbReference type="Proteomes" id="UP000029917"/>
    </source>
</evidence>
<evidence type="ECO:0000313" key="1">
    <source>
        <dbReference type="EMBL" id="KGJ09023.1"/>
    </source>
</evidence>
<accession>A0A099FFR5</accession>
<organism evidence="1 2">
    <name type="scientific">Paracoccus sphaerophysae</name>
    <dbReference type="NCBI Taxonomy" id="690417"/>
    <lineage>
        <taxon>Bacteria</taxon>
        <taxon>Pseudomonadati</taxon>
        <taxon>Pseudomonadota</taxon>
        <taxon>Alphaproteobacteria</taxon>
        <taxon>Rhodobacterales</taxon>
        <taxon>Paracoccaceae</taxon>
        <taxon>Paracoccus</taxon>
    </lineage>
</organism>
<gene>
    <name evidence="1" type="ORF">IC63_03120</name>
</gene>
<comment type="caution">
    <text evidence="1">The sequence shown here is derived from an EMBL/GenBank/DDBJ whole genome shotgun (WGS) entry which is preliminary data.</text>
</comment>
<dbReference type="Proteomes" id="UP000029917">
    <property type="component" value="Unassembled WGS sequence"/>
</dbReference>
<proteinExistence type="predicted"/>
<sequence>MATEFVRLEELIKPLHRLLELLERPEDDEEGLGQRLVSLLTRQQEALDLLKVSVAKLEEQTKTILDTQDMLTKSQLMTQARMNMIWQLLDGPPAEPSEG</sequence>